<evidence type="ECO:0000256" key="2">
    <source>
        <dbReference type="ARBA" id="ARBA00022722"/>
    </source>
</evidence>
<dbReference type="InterPro" id="IPR029060">
    <property type="entry name" value="PIN-like_dom_sf"/>
</dbReference>
<keyword evidence="3 6" id="KW-0479">Metal-binding</keyword>
<dbReference type="PANTHER" id="PTHR35901:SF1">
    <property type="entry name" value="EXONUCLEASE VAPC9"/>
    <property type="match status" value="1"/>
</dbReference>
<dbReference type="InterPro" id="IPR022907">
    <property type="entry name" value="VapC_family"/>
</dbReference>
<evidence type="ECO:0000256" key="1">
    <source>
        <dbReference type="ARBA" id="ARBA00022649"/>
    </source>
</evidence>
<dbReference type="PANTHER" id="PTHR35901">
    <property type="entry name" value="RIBONUCLEASE VAPC3"/>
    <property type="match status" value="1"/>
</dbReference>
<evidence type="ECO:0000259" key="7">
    <source>
        <dbReference type="Pfam" id="PF01850"/>
    </source>
</evidence>
<dbReference type="GO" id="GO:0000287">
    <property type="term" value="F:magnesium ion binding"/>
    <property type="evidence" value="ECO:0007669"/>
    <property type="project" value="UniProtKB-UniRule"/>
</dbReference>
<organism evidence="8 9">
    <name type="scientific">Brucella intermedia</name>
    <dbReference type="NCBI Taxonomy" id="94625"/>
    <lineage>
        <taxon>Bacteria</taxon>
        <taxon>Pseudomonadati</taxon>
        <taxon>Pseudomonadota</taxon>
        <taxon>Alphaproteobacteria</taxon>
        <taxon>Hyphomicrobiales</taxon>
        <taxon>Brucellaceae</taxon>
        <taxon>Brucella/Ochrobactrum group</taxon>
        <taxon>Brucella</taxon>
    </lineage>
</organism>
<comment type="cofactor">
    <cofactor evidence="6">
        <name>Mg(2+)</name>
        <dbReference type="ChEBI" id="CHEBI:18420"/>
    </cofactor>
</comment>
<keyword evidence="6" id="KW-0800">Toxin</keyword>
<reference evidence="8 9" key="1">
    <citation type="journal article" date="2020" name="Biotechnol. Biofuels">
        <title>New insights from the biogas microbiome by comprehensive genome-resolved metagenomics of nearly 1600 species originating from multiple anaerobic digesters.</title>
        <authorList>
            <person name="Campanaro S."/>
            <person name="Treu L."/>
            <person name="Rodriguez-R L.M."/>
            <person name="Kovalovszki A."/>
            <person name="Ziels R.M."/>
            <person name="Maus I."/>
            <person name="Zhu X."/>
            <person name="Kougias P.G."/>
            <person name="Basile A."/>
            <person name="Luo G."/>
            <person name="Schluter A."/>
            <person name="Konstantinidis K.T."/>
            <person name="Angelidaki I."/>
        </authorList>
    </citation>
    <scope>NUCLEOTIDE SEQUENCE [LARGE SCALE GENOMIC DNA]</scope>
    <source>
        <strain evidence="8">AS04akNAM_66</strain>
    </source>
</reference>
<keyword evidence="2 6" id="KW-0540">Nuclease</keyword>
<dbReference type="CDD" id="cd09873">
    <property type="entry name" value="PIN_Pae0151-like"/>
    <property type="match status" value="1"/>
</dbReference>
<keyword evidence="4 6" id="KW-0378">Hydrolase</keyword>
<feature type="binding site" evidence="6">
    <location>
        <position position="99"/>
    </location>
    <ligand>
        <name>Mg(2+)</name>
        <dbReference type="ChEBI" id="CHEBI:18420"/>
    </ligand>
</feature>
<dbReference type="EC" id="3.1.-.-" evidence="6"/>
<evidence type="ECO:0000256" key="3">
    <source>
        <dbReference type="ARBA" id="ARBA00022723"/>
    </source>
</evidence>
<dbReference type="HAMAP" id="MF_00265">
    <property type="entry name" value="VapC_Nob1"/>
    <property type="match status" value="1"/>
</dbReference>
<dbReference type="InterPro" id="IPR002716">
    <property type="entry name" value="PIN_dom"/>
</dbReference>
<comment type="function">
    <text evidence="6">Toxic component of a toxin-antitoxin (TA) system. An RNase.</text>
</comment>
<evidence type="ECO:0000256" key="5">
    <source>
        <dbReference type="ARBA" id="ARBA00022842"/>
    </source>
</evidence>
<dbReference type="GO" id="GO:0090729">
    <property type="term" value="F:toxin activity"/>
    <property type="evidence" value="ECO:0007669"/>
    <property type="project" value="UniProtKB-KW"/>
</dbReference>
<dbReference type="SUPFAM" id="SSF88723">
    <property type="entry name" value="PIN domain-like"/>
    <property type="match status" value="1"/>
</dbReference>
<evidence type="ECO:0000313" key="9">
    <source>
        <dbReference type="Proteomes" id="UP000551563"/>
    </source>
</evidence>
<feature type="domain" description="PIN" evidence="7">
    <location>
        <begin position="4"/>
        <end position="121"/>
    </location>
</feature>
<keyword evidence="5 6" id="KW-0460">Magnesium</keyword>
<protein>
    <recommendedName>
        <fullName evidence="6">Ribonuclease VapC</fullName>
        <shortName evidence="6">RNase VapC</shortName>
        <ecNumber evidence="6">3.1.-.-</ecNumber>
    </recommendedName>
    <alternativeName>
        <fullName evidence="6">Toxin VapC</fullName>
    </alternativeName>
</protein>
<sequence>MAFIVDASVAGAWLLPDEDHPFASEMMNQLADEDAVAPELLQHEIRSILLSAEKRGRIAEDMVYTALTRFRALPLRLVTRSEDSEVIRVARRHQLSAYDAAYLALALTESLPLATLDRKLAGAGRAEGAIVLGPLAHDH</sequence>
<name>A0A7V6U0K9_9HYPH</name>
<proteinExistence type="inferred from homology"/>
<feature type="binding site" evidence="6">
    <location>
        <position position="6"/>
    </location>
    <ligand>
        <name>Mg(2+)</name>
        <dbReference type="ChEBI" id="CHEBI:18420"/>
    </ligand>
</feature>
<accession>A0A7V6U0K9</accession>
<dbReference type="Proteomes" id="UP000551563">
    <property type="component" value="Unassembled WGS sequence"/>
</dbReference>
<comment type="similarity">
    <text evidence="6">Belongs to the PINc/VapC protein family.</text>
</comment>
<dbReference type="InterPro" id="IPR051619">
    <property type="entry name" value="TypeII_TA_RNase_PINc/VapC"/>
</dbReference>
<dbReference type="InterPro" id="IPR044153">
    <property type="entry name" value="PIN_Pae0151-like"/>
</dbReference>
<dbReference type="GO" id="GO:0004540">
    <property type="term" value="F:RNA nuclease activity"/>
    <property type="evidence" value="ECO:0007669"/>
    <property type="project" value="InterPro"/>
</dbReference>
<evidence type="ECO:0000256" key="4">
    <source>
        <dbReference type="ARBA" id="ARBA00022801"/>
    </source>
</evidence>
<evidence type="ECO:0000256" key="6">
    <source>
        <dbReference type="HAMAP-Rule" id="MF_00265"/>
    </source>
</evidence>
<keyword evidence="1 6" id="KW-1277">Toxin-antitoxin system</keyword>
<dbReference type="AlphaFoldDB" id="A0A7V6U0K9"/>
<gene>
    <name evidence="6" type="primary">vapC</name>
    <name evidence="8" type="ORF">GXX48_15705</name>
</gene>
<evidence type="ECO:0000313" key="8">
    <source>
        <dbReference type="EMBL" id="HHV69075.1"/>
    </source>
</evidence>
<dbReference type="Gene3D" id="3.40.50.1010">
    <property type="entry name" value="5'-nuclease"/>
    <property type="match status" value="1"/>
</dbReference>
<comment type="caution">
    <text evidence="8">The sequence shown here is derived from an EMBL/GenBank/DDBJ whole genome shotgun (WGS) entry which is preliminary data.</text>
</comment>
<dbReference type="GO" id="GO:0016787">
    <property type="term" value="F:hydrolase activity"/>
    <property type="evidence" value="ECO:0007669"/>
    <property type="project" value="UniProtKB-KW"/>
</dbReference>
<dbReference type="Pfam" id="PF01850">
    <property type="entry name" value="PIN"/>
    <property type="match status" value="1"/>
</dbReference>
<dbReference type="EMBL" id="DUMN01000443">
    <property type="protein sequence ID" value="HHV69075.1"/>
    <property type="molecule type" value="Genomic_DNA"/>
</dbReference>